<evidence type="ECO:0000313" key="3">
    <source>
        <dbReference type="Proteomes" id="UP000248926"/>
    </source>
</evidence>
<dbReference type="AlphaFoldDB" id="A0A328PB10"/>
<dbReference type="InterPro" id="IPR032075">
    <property type="entry name" value="PI-PLC-C1"/>
</dbReference>
<evidence type="ECO:0000256" key="1">
    <source>
        <dbReference type="SAM" id="SignalP"/>
    </source>
</evidence>
<keyword evidence="3" id="KW-1185">Reference proteome</keyword>
<dbReference type="GO" id="GO:0006629">
    <property type="term" value="P:lipid metabolic process"/>
    <property type="evidence" value="ECO:0007669"/>
    <property type="project" value="InterPro"/>
</dbReference>
<organism evidence="2 3">
    <name type="scientific">Dyella jiangningensis</name>
    <dbReference type="NCBI Taxonomy" id="1379159"/>
    <lineage>
        <taxon>Bacteria</taxon>
        <taxon>Pseudomonadati</taxon>
        <taxon>Pseudomonadota</taxon>
        <taxon>Gammaproteobacteria</taxon>
        <taxon>Lysobacterales</taxon>
        <taxon>Rhodanobacteraceae</taxon>
        <taxon>Dyella</taxon>
    </lineage>
</organism>
<dbReference type="Proteomes" id="UP000248926">
    <property type="component" value="Unassembled WGS sequence"/>
</dbReference>
<protein>
    <recommendedName>
        <fullName evidence="4">Calcium-dependent phosphoinositide phospholipase C</fullName>
    </recommendedName>
</protein>
<evidence type="ECO:0008006" key="4">
    <source>
        <dbReference type="Google" id="ProtNLM"/>
    </source>
</evidence>
<accession>A0A328PB10</accession>
<feature type="signal peptide" evidence="1">
    <location>
        <begin position="1"/>
        <end position="25"/>
    </location>
</feature>
<proteinExistence type="predicted"/>
<dbReference type="GO" id="GO:0008081">
    <property type="term" value="F:phosphoric diester hydrolase activity"/>
    <property type="evidence" value="ECO:0007669"/>
    <property type="project" value="InterPro"/>
</dbReference>
<dbReference type="CDD" id="cd08589">
    <property type="entry name" value="PI-PLCc_SaPLC1_like"/>
    <property type="match status" value="1"/>
</dbReference>
<evidence type="ECO:0000313" key="2">
    <source>
        <dbReference type="EMBL" id="RAO77842.1"/>
    </source>
</evidence>
<name>A0A328PB10_9GAMM</name>
<gene>
    <name evidence="2" type="ORF">CA260_08295</name>
</gene>
<dbReference type="SUPFAM" id="SSF51695">
    <property type="entry name" value="PLC-like phosphodiesterases"/>
    <property type="match status" value="1"/>
</dbReference>
<dbReference type="Pfam" id="PF16670">
    <property type="entry name" value="PI-PLC-C1"/>
    <property type="match status" value="1"/>
</dbReference>
<dbReference type="OrthoDB" id="195526at2"/>
<dbReference type="InterPro" id="IPR017946">
    <property type="entry name" value="PLC-like_Pdiesterase_TIM-brl"/>
</dbReference>
<reference evidence="2 3" key="1">
    <citation type="journal article" date="2018" name="Genet. Mol. Biol.">
        <title>The genome sequence of Dyella jiangningensis FCAV SCS01 from a lignocellulose-decomposing microbial consortium metagenome reveals potential for biotechnological applications.</title>
        <authorList>
            <person name="Desiderato J.G."/>
            <person name="Alvarenga D.O."/>
            <person name="Constancio M.T.L."/>
            <person name="Alves L.M.C."/>
            <person name="Varani A.M."/>
        </authorList>
    </citation>
    <scope>NUCLEOTIDE SEQUENCE [LARGE SCALE GENOMIC DNA]</scope>
    <source>
        <strain evidence="2 3">FCAV SCS01</strain>
    </source>
</reference>
<keyword evidence="1" id="KW-0732">Signal</keyword>
<dbReference type="Gene3D" id="3.20.20.190">
    <property type="entry name" value="Phosphatidylinositol (PI) phosphodiesterase"/>
    <property type="match status" value="1"/>
</dbReference>
<feature type="chain" id="PRO_5016260756" description="Calcium-dependent phosphoinositide phospholipase C" evidence="1">
    <location>
        <begin position="26"/>
        <end position="388"/>
    </location>
</feature>
<dbReference type="EMBL" id="NFZS01000001">
    <property type="protein sequence ID" value="RAO77842.1"/>
    <property type="molecule type" value="Genomic_DNA"/>
</dbReference>
<comment type="caution">
    <text evidence="2">The sequence shown here is derived from an EMBL/GenBank/DDBJ whole genome shotgun (WGS) entry which is preliminary data.</text>
</comment>
<sequence>MTVATTCRWKWLVAGLVLSPALAIAHSSCDLERPATGCDIATLDRTLHMNQLQAIGTHNSYKQAMPPEEWAAHHARDPRGAEGLDYAHPPLDVQLNRGARTLELDVYYDPQGGRYAHPPGALRKGYATSPWPAGVAADMGKPGFKVMHLADIDFRSSCQVFVDCLRIIRRWSLDHPRHVPIMLLLNAKDGHGGPGAVDPLPFTAAAFDAMDTEIRSVFAPNELIVPDDVQGKRSTLRDAVLAGQWPTLGSARGKVFFVLDEDAAKVATYRGARHSLEGRVAFVNTDEQSPAAAYLTLNDPLAEGERIRRDVDAGYMVRTRADADTREARRNDTSRREAAFASGAQYVSTDYMVPDARLGAYRVTLPDAAVARCTPRLKAAARSPQGHP</sequence>